<keyword evidence="1" id="KW-0472">Membrane</keyword>
<protein>
    <submittedName>
        <fullName evidence="2">Uncharacterized protein</fullName>
    </submittedName>
</protein>
<keyword evidence="1" id="KW-0812">Transmembrane</keyword>
<feature type="transmembrane region" description="Helical" evidence="1">
    <location>
        <begin position="57"/>
        <end position="74"/>
    </location>
</feature>
<feature type="transmembrane region" description="Helical" evidence="1">
    <location>
        <begin position="135"/>
        <end position="163"/>
    </location>
</feature>
<reference evidence="2" key="1">
    <citation type="journal article" date="2020" name="mSystems">
        <title>Genome- and Community-Level Interaction Insights into Carbon Utilization and Element Cycling Functions of Hydrothermarchaeota in Hydrothermal Sediment.</title>
        <authorList>
            <person name="Zhou Z."/>
            <person name="Liu Y."/>
            <person name="Xu W."/>
            <person name="Pan J."/>
            <person name="Luo Z.H."/>
            <person name="Li M."/>
        </authorList>
    </citation>
    <scope>NUCLEOTIDE SEQUENCE [LARGE SCALE GENOMIC DNA]</scope>
    <source>
        <strain evidence="2">SpSt-500</strain>
    </source>
</reference>
<feature type="transmembrane region" description="Helical" evidence="1">
    <location>
        <begin position="110"/>
        <end position="128"/>
    </location>
</feature>
<organism evidence="2">
    <name type="scientific">Ignavibacterium album</name>
    <dbReference type="NCBI Taxonomy" id="591197"/>
    <lineage>
        <taxon>Bacteria</taxon>
        <taxon>Pseudomonadati</taxon>
        <taxon>Ignavibacteriota</taxon>
        <taxon>Ignavibacteria</taxon>
        <taxon>Ignavibacteriales</taxon>
        <taxon>Ignavibacteriaceae</taxon>
        <taxon>Ignavibacterium</taxon>
    </lineage>
</organism>
<keyword evidence="1" id="KW-1133">Transmembrane helix</keyword>
<feature type="transmembrane region" description="Helical" evidence="1">
    <location>
        <begin position="86"/>
        <end position="104"/>
    </location>
</feature>
<name>A0A832D0H2_9BACT</name>
<sequence>MKNLKAVFAVTFSLFVILIILNLIGIIEFSIIETLTYIFLTAGFGIWYSSYLDLNKGGIFAGGFIFLSGIVLAVETFFTIWNPLRMIFPSLFIISGLSLFFVFLSDRKRIILLILSVLLFAMGMLYLFNRINFKLIVFLIAIWEIILKFWFVFILFAIVVYFISTGLEQKQNQSSEE</sequence>
<comment type="caution">
    <text evidence="2">The sequence shown here is derived from an EMBL/GenBank/DDBJ whole genome shotgun (WGS) entry which is preliminary data.</text>
</comment>
<gene>
    <name evidence="2" type="ORF">ENS56_04795</name>
</gene>
<evidence type="ECO:0000256" key="1">
    <source>
        <dbReference type="SAM" id="Phobius"/>
    </source>
</evidence>
<evidence type="ECO:0000313" key="2">
    <source>
        <dbReference type="EMBL" id="HGT47328.1"/>
    </source>
</evidence>
<feature type="transmembrane region" description="Helical" evidence="1">
    <location>
        <begin position="6"/>
        <end position="27"/>
    </location>
</feature>
<feature type="transmembrane region" description="Helical" evidence="1">
    <location>
        <begin position="34"/>
        <end position="51"/>
    </location>
</feature>
<dbReference type="EMBL" id="DSVI01000005">
    <property type="protein sequence ID" value="HGT47328.1"/>
    <property type="molecule type" value="Genomic_DNA"/>
</dbReference>
<proteinExistence type="predicted"/>
<dbReference type="AlphaFoldDB" id="A0A832D0H2"/>
<accession>A0A832D0H2</accession>